<dbReference type="PANTHER" id="PTHR21071">
    <property type="entry name" value="UDP-N-ACETYLENOLPYRUVOYLGLUCOSAMINE REDUCTASE"/>
    <property type="match status" value="1"/>
</dbReference>
<reference evidence="22" key="1">
    <citation type="submission" date="2021-03" db="EMBL/GenBank/DDBJ databases">
        <title>Identification and antibiotic profiling of Wohlfahrtiimonas chitiniclastica, an underestimated human pathogen.</title>
        <authorList>
            <person name="Kopf A."/>
            <person name="Bunk B."/>
            <person name="Coldewey S."/>
            <person name="Gunzer F."/>
            <person name="Riedel T."/>
            <person name="Schroettner P."/>
        </authorList>
    </citation>
    <scope>NUCLEOTIDE SEQUENCE</scope>
    <source>
        <strain evidence="22">DSM 100917</strain>
    </source>
</reference>
<dbReference type="Gene3D" id="3.30.465.10">
    <property type="match status" value="1"/>
</dbReference>
<dbReference type="GO" id="GO:0005829">
    <property type="term" value="C:cytosol"/>
    <property type="evidence" value="ECO:0007669"/>
    <property type="project" value="TreeGrafter"/>
</dbReference>
<comment type="catalytic activity">
    <reaction evidence="19 20">
        <text>UDP-N-acetyl-alpha-D-muramate + NADP(+) = UDP-N-acetyl-3-O-(1-carboxyvinyl)-alpha-D-glucosamine + NADPH + H(+)</text>
        <dbReference type="Rhea" id="RHEA:12248"/>
        <dbReference type="ChEBI" id="CHEBI:15378"/>
        <dbReference type="ChEBI" id="CHEBI:57783"/>
        <dbReference type="ChEBI" id="CHEBI:58349"/>
        <dbReference type="ChEBI" id="CHEBI:68483"/>
        <dbReference type="ChEBI" id="CHEBI:70757"/>
        <dbReference type="EC" id="1.3.1.98"/>
    </reaction>
</comment>
<dbReference type="NCBIfam" id="NF000755">
    <property type="entry name" value="PRK00046.1"/>
    <property type="match status" value="1"/>
</dbReference>
<dbReference type="NCBIfam" id="TIGR00179">
    <property type="entry name" value="murB"/>
    <property type="match status" value="1"/>
</dbReference>
<dbReference type="SUPFAM" id="SSF56176">
    <property type="entry name" value="FAD-binding/transporter-associated domain-like"/>
    <property type="match status" value="1"/>
</dbReference>
<dbReference type="InterPro" id="IPR011601">
    <property type="entry name" value="MurB_C"/>
</dbReference>
<evidence type="ECO:0000256" key="14">
    <source>
        <dbReference type="ARBA" id="ARBA00022984"/>
    </source>
</evidence>
<keyword evidence="12 20" id="KW-0521">NADP</keyword>
<dbReference type="Pfam" id="PF01565">
    <property type="entry name" value="FAD_binding_4"/>
    <property type="match status" value="1"/>
</dbReference>
<dbReference type="Gene3D" id="3.30.43.10">
    <property type="entry name" value="Uridine Diphospho-n-acetylenolpyruvylglucosamine Reductase, domain 2"/>
    <property type="match status" value="1"/>
</dbReference>
<keyword evidence="8 20" id="KW-0963">Cytoplasm</keyword>
<dbReference type="HAMAP" id="MF_00037">
    <property type="entry name" value="MurB"/>
    <property type="match status" value="1"/>
</dbReference>
<evidence type="ECO:0000259" key="21">
    <source>
        <dbReference type="PROSITE" id="PS51387"/>
    </source>
</evidence>
<evidence type="ECO:0000256" key="2">
    <source>
        <dbReference type="ARBA" id="ARBA00003921"/>
    </source>
</evidence>
<dbReference type="Proteomes" id="UP000680020">
    <property type="component" value="Unassembled WGS sequence"/>
</dbReference>
<evidence type="ECO:0000256" key="5">
    <source>
        <dbReference type="ARBA" id="ARBA00010485"/>
    </source>
</evidence>
<evidence type="ECO:0000256" key="10">
    <source>
        <dbReference type="ARBA" id="ARBA00022630"/>
    </source>
</evidence>
<feature type="active site" evidence="20">
    <location>
        <position position="159"/>
    </location>
</feature>
<dbReference type="InterPro" id="IPR006094">
    <property type="entry name" value="Oxid_FAD_bind_N"/>
</dbReference>
<gene>
    <name evidence="20 22" type="primary">murB</name>
    <name evidence="22" type="ORF">J7561_01510</name>
</gene>
<feature type="domain" description="FAD-binding PCMH-type" evidence="21">
    <location>
        <begin position="16"/>
        <end position="182"/>
    </location>
</feature>
<evidence type="ECO:0000256" key="6">
    <source>
        <dbReference type="ARBA" id="ARBA00012518"/>
    </source>
</evidence>
<evidence type="ECO:0000256" key="17">
    <source>
        <dbReference type="ARBA" id="ARBA00023316"/>
    </source>
</evidence>
<evidence type="ECO:0000256" key="4">
    <source>
        <dbReference type="ARBA" id="ARBA00004752"/>
    </source>
</evidence>
<name>A0AB35BVN3_9GAMM</name>
<feature type="active site" description="Proton donor" evidence="20">
    <location>
        <position position="233"/>
    </location>
</feature>
<dbReference type="SUPFAM" id="SSF56194">
    <property type="entry name" value="Uridine diphospho-N-Acetylenolpyruvylglucosamine reductase, MurB, C-terminal domain"/>
    <property type="match status" value="1"/>
</dbReference>
<comment type="subcellular location">
    <subcellularLocation>
        <location evidence="3 20">Cytoplasm</location>
    </subcellularLocation>
</comment>
<evidence type="ECO:0000256" key="19">
    <source>
        <dbReference type="ARBA" id="ARBA00048914"/>
    </source>
</evidence>
<evidence type="ECO:0000313" key="23">
    <source>
        <dbReference type="Proteomes" id="UP000680020"/>
    </source>
</evidence>
<dbReference type="PROSITE" id="PS51387">
    <property type="entry name" value="FAD_PCMH"/>
    <property type="match status" value="1"/>
</dbReference>
<evidence type="ECO:0000256" key="11">
    <source>
        <dbReference type="ARBA" id="ARBA00022827"/>
    </source>
</evidence>
<evidence type="ECO:0000256" key="12">
    <source>
        <dbReference type="ARBA" id="ARBA00022857"/>
    </source>
</evidence>
<keyword evidence="13 20" id="KW-0133">Cell shape</keyword>
<comment type="pathway">
    <text evidence="4 20">Cell wall biogenesis; peptidoglycan biosynthesis.</text>
</comment>
<dbReference type="GO" id="GO:0008360">
    <property type="term" value="P:regulation of cell shape"/>
    <property type="evidence" value="ECO:0007669"/>
    <property type="project" value="UniProtKB-KW"/>
</dbReference>
<evidence type="ECO:0000256" key="13">
    <source>
        <dbReference type="ARBA" id="ARBA00022960"/>
    </source>
</evidence>
<evidence type="ECO:0000256" key="9">
    <source>
        <dbReference type="ARBA" id="ARBA00022618"/>
    </source>
</evidence>
<evidence type="ECO:0000256" key="18">
    <source>
        <dbReference type="ARBA" id="ARBA00031026"/>
    </source>
</evidence>
<dbReference type="PANTHER" id="PTHR21071:SF4">
    <property type="entry name" value="UDP-N-ACETYLENOLPYRUVOYLGLUCOSAMINE REDUCTASE"/>
    <property type="match status" value="1"/>
</dbReference>
<feature type="active site" evidence="20">
    <location>
        <position position="328"/>
    </location>
</feature>
<evidence type="ECO:0000256" key="1">
    <source>
        <dbReference type="ARBA" id="ARBA00001974"/>
    </source>
</evidence>
<dbReference type="GO" id="GO:0071949">
    <property type="term" value="F:FAD binding"/>
    <property type="evidence" value="ECO:0007669"/>
    <property type="project" value="InterPro"/>
</dbReference>
<dbReference type="AlphaFoldDB" id="A0AB35BVN3"/>
<dbReference type="Pfam" id="PF02873">
    <property type="entry name" value="MurB_C"/>
    <property type="match status" value="1"/>
</dbReference>
<evidence type="ECO:0000256" key="7">
    <source>
        <dbReference type="ARBA" id="ARBA00015188"/>
    </source>
</evidence>
<organism evidence="22 23">
    <name type="scientific">Wohlfahrtiimonas chitiniclastica</name>
    <dbReference type="NCBI Taxonomy" id="400946"/>
    <lineage>
        <taxon>Bacteria</taxon>
        <taxon>Pseudomonadati</taxon>
        <taxon>Pseudomonadota</taxon>
        <taxon>Gammaproteobacteria</taxon>
        <taxon>Cardiobacteriales</taxon>
        <taxon>Ignatzschineriaceae</taxon>
        <taxon>Wohlfahrtiimonas</taxon>
    </lineage>
</organism>
<keyword evidence="17 20" id="KW-0961">Cell wall biogenesis/degradation</keyword>
<keyword evidence="10 20" id="KW-0285">Flavoprotein</keyword>
<dbReference type="InterPro" id="IPR003170">
    <property type="entry name" value="MurB"/>
</dbReference>
<dbReference type="Gene3D" id="3.90.78.10">
    <property type="entry name" value="UDP-N-acetylenolpyruvoylglucosamine reductase, C-terminal domain"/>
    <property type="match status" value="1"/>
</dbReference>
<keyword evidence="9 20" id="KW-0132">Cell division</keyword>
<sequence length="332" mass="36466">MIEHNFNLVNVNTFGIAAQAAHYYRIDALDDLAGLRDLKAPLFYLGGGSNVLFTEDYSGTVVHNCMRGIEIIEENDASVLVKAYAGEPWHPFVAHTLSQGWHGLECLAYIPGQVGATPVQNIGAYGIEACQFIERVHVYNLNTQCFEAYGNDECAFAYRDSIFKSALKDRLIVSVDFRLSKSPHVYERFYPALQAHLHAHGIDEPASLDIFNAVIAVRRSKLPEVSELGSAGSFFKNPVVDLAKAEALKAQYPDLVVYPYGEQCKLSAGQLIDRLGFKGQYANNVGMYEKQALILVNLGGATGQALYAHSVKVMQAVEAAFGICLEPEVIIL</sequence>
<dbReference type="RefSeq" id="WP_213403304.1">
    <property type="nucleotide sequence ID" value="NZ_JAGIBT010000001.1"/>
</dbReference>
<keyword evidence="15 20" id="KW-0560">Oxidoreductase</keyword>
<comment type="similarity">
    <text evidence="5 20">Belongs to the MurB family.</text>
</comment>
<evidence type="ECO:0000313" key="22">
    <source>
        <dbReference type="EMBL" id="MBS7823877.1"/>
    </source>
</evidence>
<comment type="cofactor">
    <cofactor evidence="1 20">
        <name>FAD</name>
        <dbReference type="ChEBI" id="CHEBI:57692"/>
    </cofactor>
</comment>
<dbReference type="InterPro" id="IPR016166">
    <property type="entry name" value="FAD-bd_PCMH"/>
</dbReference>
<evidence type="ECO:0000256" key="3">
    <source>
        <dbReference type="ARBA" id="ARBA00004496"/>
    </source>
</evidence>
<evidence type="ECO:0000256" key="8">
    <source>
        <dbReference type="ARBA" id="ARBA00022490"/>
    </source>
</evidence>
<keyword evidence="14 20" id="KW-0573">Peptidoglycan synthesis</keyword>
<dbReference type="InterPro" id="IPR016167">
    <property type="entry name" value="FAD-bd_PCMH_sub1"/>
</dbReference>
<evidence type="ECO:0000256" key="20">
    <source>
        <dbReference type="HAMAP-Rule" id="MF_00037"/>
    </source>
</evidence>
<dbReference type="EC" id="1.3.1.98" evidence="6 20"/>
<dbReference type="InterPro" id="IPR036318">
    <property type="entry name" value="FAD-bd_PCMH-like_sf"/>
</dbReference>
<comment type="function">
    <text evidence="2 20">Cell wall formation.</text>
</comment>
<dbReference type="GO" id="GO:0009252">
    <property type="term" value="P:peptidoglycan biosynthetic process"/>
    <property type="evidence" value="ECO:0007669"/>
    <property type="project" value="UniProtKB-UniRule"/>
</dbReference>
<dbReference type="GO" id="GO:0008762">
    <property type="term" value="F:UDP-N-acetylmuramate dehydrogenase activity"/>
    <property type="evidence" value="ECO:0007669"/>
    <property type="project" value="UniProtKB-UniRule"/>
</dbReference>
<dbReference type="InterPro" id="IPR016169">
    <property type="entry name" value="FAD-bd_PCMH_sub2"/>
</dbReference>
<dbReference type="InterPro" id="IPR036635">
    <property type="entry name" value="MurB_C_sf"/>
</dbReference>
<evidence type="ECO:0000256" key="16">
    <source>
        <dbReference type="ARBA" id="ARBA00023306"/>
    </source>
</evidence>
<dbReference type="GO" id="GO:0051301">
    <property type="term" value="P:cell division"/>
    <property type="evidence" value="ECO:0007669"/>
    <property type="project" value="UniProtKB-KW"/>
</dbReference>
<keyword evidence="16 20" id="KW-0131">Cell cycle</keyword>
<keyword evidence="11 20" id="KW-0274">FAD</keyword>
<comment type="caution">
    <text evidence="22">The sequence shown here is derived from an EMBL/GenBank/DDBJ whole genome shotgun (WGS) entry which is preliminary data.</text>
</comment>
<dbReference type="EMBL" id="JAGIBU010000001">
    <property type="protein sequence ID" value="MBS7823877.1"/>
    <property type="molecule type" value="Genomic_DNA"/>
</dbReference>
<evidence type="ECO:0000256" key="15">
    <source>
        <dbReference type="ARBA" id="ARBA00023002"/>
    </source>
</evidence>
<protein>
    <recommendedName>
        <fullName evidence="7 20">UDP-N-acetylenolpyruvoylglucosamine reductase</fullName>
        <ecNumber evidence="6 20">1.3.1.98</ecNumber>
    </recommendedName>
    <alternativeName>
        <fullName evidence="18 20">UDP-N-acetylmuramate dehydrogenase</fullName>
    </alternativeName>
</protein>
<proteinExistence type="inferred from homology"/>
<dbReference type="GO" id="GO:0071555">
    <property type="term" value="P:cell wall organization"/>
    <property type="evidence" value="ECO:0007669"/>
    <property type="project" value="UniProtKB-KW"/>
</dbReference>
<accession>A0AB35BVN3</accession>